<evidence type="ECO:0000256" key="5">
    <source>
        <dbReference type="HAMAP-Rule" id="MF_02126"/>
    </source>
</evidence>
<dbReference type="GO" id="GO:0003676">
    <property type="term" value="F:nucleic acid binding"/>
    <property type="evidence" value="ECO:0007669"/>
    <property type="project" value="InterPro"/>
</dbReference>
<dbReference type="HAMAP" id="MF_02126">
    <property type="entry name" value="RF_methyltr_PrmC"/>
    <property type="match status" value="1"/>
</dbReference>
<dbReference type="InterPro" id="IPR040758">
    <property type="entry name" value="PrmC_N"/>
</dbReference>
<dbReference type="PROSITE" id="PS00092">
    <property type="entry name" value="N6_MTASE"/>
    <property type="match status" value="1"/>
</dbReference>
<reference evidence="8 9" key="1">
    <citation type="journal article" date="2013" name="PLoS ONE">
        <title>Identification and characterization of three novel lipases belonging to families II and V from Anaerovibrio lipolyticus 5ST.</title>
        <authorList>
            <person name="Prive F."/>
            <person name="Kaderbhai N.N."/>
            <person name="Girdwood S."/>
            <person name="Worgan H.J."/>
            <person name="Pinloche E."/>
            <person name="Scollan N.D."/>
            <person name="Huws S.A."/>
            <person name="Newbold C.J."/>
        </authorList>
    </citation>
    <scope>NUCLEOTIDE SEQUENCE [LARGE SCALE GENOMIC DNA]</scope>
    <source>
        <strain evidence="8 9">5S</strain>
    </source>
</reference>
<dbReference type="FunFam" id="3.40.50.150:FF:000053">
    <property type="entry name" value="Release factor glutamine methyltransferase"/>
    <property type="match status" value="1"/>
</dbReference>
<dbReference type="AlphaFoldDB" id="A0A0B2JSC5"/>
<dbReference type="InterPro" id="IPR007848">
    <property type="entry name" value="Small_mtfrase_dom"/>
</dbReference>
<dbReference type="PANTHER" id="PTHR18895">
    <property type="entry name" value="HEMK METHYLTRANSFERASE"/>
    <property type="match status" value="1"/>
</dbReference>
<evidence type="ECO:0000256" key="1">
    <source>
        <dbReference type="ARBA" id="ARBA00022603"/>
    </source>
</evidence>
<evidence type="ECO:0000259" key="7">
    <source>
        <dbReference type="Pfam" id="PF17827"/>
    </source>
</evidence>
<evidence type="ECO:0000313" key="8">
    <source>
        <dbReference type="EMBL" id="KHM49381.1"/>
    </source>
</evidence>
<evidence type="ECO:0000256" key="4">
    <source>
        <dbReference type="ARBA" id="ARBA00048391"/>
    </source>
</evidence>
<dbReference type="EC" id="2.1.1.297" evidence="5"/>
<comment type="caution">
    <text evidence="5">Lacks conserved residue(s) required for the propagation of feature annotation.</text>
</comment>
<protein>
    <recommendedName>
        <fullName evidence="5">Release factor glutamine methyltransferase</fullName>
        <shortName evidence="5">RF MTase</shortName>
        <ecNumber evidence="5">2.1.1.297</ecNumber>
    </recommendedName>
    <alternativeName>
        <fullName evidence="5">N5-glutamine methyltransferase PrmC</fullName>
    </alternativeName>
    <alternativeName>
        <fullName evidence="5">Protein-(glutamine-N5) MTase PrmC</fullName>
    </alternativeName>
    <alternativeName>
        <fullName evidence="5">Protein-glutamine N-methyltransferase PrmC</fullName>
    </alternativeName>
</protein>
<dbReference type="SUPFAM" id="SSF53335">
    <property type="entry name" value="S-adenosyl-L-methionine-dependent methyltransferases"/>
    <property type="match status" value="1"/>
</dbReference>
<comment type="caution">
    <text evidence="8">The sequence shown here is derived from an EMBL/GenBank/DDBJ whole genome shotgun (WGS) entry which is preliminary data.</text>
</comment>
<dbReference type="Gene3D" id="3.40.50.150">
    <property type="entry name" value="Vaccinia Virus protein VP39"/>
    <property type="match status" value="1"/>
</dbReference>
<dbReference type="eggNOG" id="COG2890">
    <property type="taxonomic scope" value="Bacteria"/>
</dbReference>
<dbReference type="InterPro" id="IPR029063">
    <property type="entry name" value="SAM-dependent_MTases_sf"/>
</dbReference>
<feature type="binding site" evidence="5">
    <location>
        <position position="194"/>
    </location>
    <ligand>
        <name>S-adenosyl-L-methionine</name>
        <dbReference type="ChEBI" id="CHEBI:59789"/>
    </ligand>
</feature>
<dbReference type="GO" id="GO:0102559">
    <property type="term" value="F:peptide chain release factor N(5)-glutamine methyltransferase activity"/>
    <property type="evidence" value="ECO:0007669"/>
    <property type="project" value="UniProtKB-EC"/>
</dbReference>
<dbReference type="EMBL" id="JSCE01000237">
    <property type="protein sequence ID" value="KHM49381.1"/>
    <property type="molecule type" value="Genomic_DNA"/>
</dbReference>
<gene>
    <name evidence="5" type="primary">prmC</name>
    <name evidence="8" type="ORF">NZ47_12865</name>
</gene>
<dbReference type="RefSeq" id="WP_039211731.1">
    <property type="nucleotide sequence ID" value="NZ_JSCE01000237.1"/>
</dbReference>
<keyword evidence="3 5" id="KW-0949">S-adenosyl-L-methionine</keyword>
<dbReference type="InterPro" id="IPR004556">
    <property type="entry name" value="HemK-like"/>
</dbReference>
<feature type="domain" description="Methyltransferase small" evidence="6">
    <location>
        <begin position="112"/>
        <end position="197"/>
    </location>
</feature>
<dbReference type="InterPro" id="IPR002052">
    <property type="entry name" value="DNA_methylase_N6_adenine_CS"/>
</dbReference>
<comment type="similarity">
    <text evidence="5">Belongs to the protein N5-glutamine methyltransferase family. PrmC subfamily.</text>
</comment>
<keyword evidence="2 5" id="KW-0808">Transferase</keyword>
<comment type="function">
    <text evidence="5">Methylates the class 1 translation termination release factors RF1/PrfA and RF2/PrfB on the glutamine residue of the universally conserved GGQ motif.</text>
</comment>
<dbReference type="GO" id="GO:0032259">
    <property type="term" value="P:methylation"/>
    <property type="evidence" value="ECO:0007669"/>
    <property type="project" value="UniProtKB-KW"/>
</dbReference>
<evidence type="ECO:0000313" key="9">
    <source>
        <dbReference type="Proteomes" id="UP000030993"/>
    </source>
</evidence>
<dbReference type="PANTHER" id="PTHR18895:SF74">
    <property type="entry name" value="MTRF1L RELEASE FACTOR GLUTAMINE METHYLTRANSFERASE"/>
    <property type="match status" value="1"/>
</dbReference>
<dbReference type="InterPro" id="IPR019874">
    <property type="entry name" value="RF_methyltr_PrmC"/>
</dbReference>
<sequence length="289" mass="31861">MAGEVWTIGKLLKWTEDYFTKAGLDTPRLDGEVLLCHVLKKERIHLYVHFDQPLTKEELAQYKACIKERVQHKPVAHIVGHKEFMGLDFKVNEATLIPRPDTEILVEAVISRLKTGQEGVGTIADIGTGSGAICLSLLNYLPNLKAVTVDISPEAIEVAKENAELLGLSDRVEFCQGDMLEPIKDRRFTAIISNPPYIPEGDIAGLEPDVRDFEPISALVAGPDGLDFYRRLVAGAGNMIADDGFLALEIGINQAKALEALGQEHGWGRCEIVKDLAGIDRVVILWKQK</sequence>
<keyword evidence="9" id="KW-1185">Reference proteome</keyword>
<dbReference type="CDD" id="cd02440">
    <property type="entry name" value="AdoMet_MTases"/>
    <property type="match status" value="1"/>
</dbReference>
<dbReference type="Pfam" id="PF05175">
    <property type="entry name" value="MTS"/>
    <property type="match status" value="1"/>
</dbReference>
<comment type="catalytic activity">
    <reaction evidence="4 5">
        <text>L-glutaminyl-[peptide chain release factor] + S-adenosyl-L-methionine = N(5)-methyl-L-glutaminyl-[peptide chain release factor] + S-adenosyl-L-homocysteine + H(+)</text>
        <dbReference type="Rhea" id="RHEA:42896"/>
        <dbReference type="Rhea" id="RHEA-COMP:10271"/>
        <dbReference type="Rhea" id="RHEA-COMP:10272"/>
        <dbReference type="ChEBI" id="CHEBI:15378"/>
        <dbReference type="ChEBI" id="CHEBI:30011"/>
        <dbReference type="ChEBI" id="CHEBI:57856"/>
        <dbReference type="ChEBI" id="CHEBI:59789"/>
        <dbReference type="ChEBI" id="CHEBI:61891"/>
        <dbReference type="EC" id="2.1.1.297"/>
    </reaction>
</comment>
<dbReference type="Gene3D" id="1.10.8.10">
    <property type="entry name" value="DNA helicase RuvA subunit, C-terminal domain"/>
    <property type="match status" value="1"/>
</dbReference>
<feature type="binding site" evidence="5">
    <location>
        <begin position="127"/>
        <end position="131"/>
    </location>
    <ligand>
        <name>S-adenosyl-L-methionine</name>
        <dbReference type="ChEBI" id="CHEBI:59789"/>
    </ligand>
</feature>
<keyword evidence="1 5" id="KW-0489">Methyltransferase</keyword>
<dbReference type="InterPro" id="IPR050320">
    <property type="entry name" value="N5-glutamine_MTase"/>
</dbReference>
<dbReference type="STRING" id="82374.NZ47_12865"/>
<evidence type="ECO:0000256" key="3">
    <source>
        <dbReference type="ARBA" id="ARBA00022691"/>
    </source>
</evidence>
<dbReference type="Proteomes" id="UP000030993">
    <property type="component" value="Unassembled WGS sequence"/>
</dbReference>
<feature type="domain" description="Release factor glutamine methyltransferase N-terminal" evidence="7">
    <location>
        <begin position="11"/>
        <end position="80"/>
    </location>
</feature>
<name>A0A0B2JSC5_9FIRM</name>
<feature type="binding site" evidence="5">
    <location>
        <begin position="194"/>
        <end position="197"/>
    </location>
    <ligand>
        <name>substrate</name>
    </ligand>
</feature>
<evidence type="ECO:0000256" key="2">
    <source>
        <dbReference type="ARBA" id="ARBA00022679"/>
    </source>
</evidence>
<evidence type="ECO:0000259" key="6">
    <source>
        <dbReference type="Pfam" id="PF05175"/>
    </source>
</evidence>
<organism evidence="8 9">
    <name type="scientific">Anaerovibrio lipolyticus</name>
    <dbReference type="NCBI Taxonomy" id="82374"/>
    <lineage>
        <taxon>Bacteria</taxon>
        <taxon>Bacillati</taxon>
        <taxon>Bacillota</taxon>
        <taxon>Negativicutes</taxon>
        <taxon>Selenomonadales</taxon>
        <taxon>Selenomonadaceae</taxon>
        <taxon>Anaerovibrio</taxon>
    </lineage>
</organism>
<proteinExistence type="inferred from homology"/>
<dbReference type="NCBIfam" id="TIGR00536">
    <property type="entry name" value="hemK_fam"/>
    <property type="match status" value="1"/>
</dbReference>
<accession>A0A0B2JSC5</accession>
<dbReference type="NCBIfam" id="TIGR03534">
    <property type="entry name" value="RF_mod_PrmC"/>
    <property type="match status" value="1"/>
</dbReference>
<feature type="binding site" evidence="5">
    <location>
        <position position="150"/>
    </location>
    <ligand>
        <name>S-adenosyl-L-methionine</name>
        <dbReference type="ChEBI" id="CHEBI:59789"/>
    </ligand>
</feature>
<dbReference type="Pfam" id="PF17827">
    <property type="entry name" value="PrmC_N"/>
    <property type="match status" value="1"/>
</dbReference>